<proteinExistence type="predicted"/>
<dbReference type="EMBL" id="CADCUK010000137">
    <property type="protein sequence ID" value="CAA9379472.1"/>
    <property type="molecule type" value="Genomic_DNA"/>
</dbReference>
<reference evidence="3" key="1">
    <citation type="submission" date="2020-02" db="EMBL/GenBank/DDBJ databases">
        <authorList>
            <person name="Meier V. D."/>
        </authorList>
    </citation>
    <scope>NUCLEOTIDE SEQUENCE</scope>
    <source>
        <strain evidence="3">AVDCRST_MAG47</strain>
    </source>
</reference>
<keyword evidence="2" id="KW-0732">Signal</keyword>
<accession>A0A6J4N6S8</accession>
<evidence type="ECO:0008006" key="4">
    <source>
        <dbReference type="Google" id="ProtNLM"/>
    </source>
</evidence>
<feature type="chain" id="PRO_5026810054" description="Secreted protein" evidence="2">
    <location>
        <begin position="24"/>
        <end position="195"/>
    </location>
</feature>
<protein>
    <recommendedName>
        <fullName evidence="4">Secreted protein</fullName>
    </recommendedName>
</protein>
<sequence length="195" mass="21055">MRRSAVVAGVAAATLLLPTAAYAETRTFDDPVGDANRVEDGKTTEDVTGDSDITGLQVRAIQTEGDELGLRLRVQVREIDRASRWREKAKTGLRFSAKLKTDNGARITFEGTTRSFGWSTTGVDDCFGDGERFLPDLDYRRYSDVVVLDMPGECFAGAETVTVSAGTKLVDDEGRLVDRVAGTEPVRFGAGPGES</sequence>
<name>A0A6J4N6S8_9ACTN</name>
<dbReference type="AlphaFoldDB" id="A0A6J4N6S8"/>
<feature type="compositionally biased region" description="Basic and acidic residues" evidence="1">
    <location>
        <begin position="36"/>
        <end position="45"/>
    </location>
</feature>
<gene>
    <name evidence="3" type="ORF">AVDCRST_MAG47-2033</name>
</gene>
<evidence type="ECO:0000256" key="1">
    <source>
        <dbReference type="SAM" id="MobiDB-lite"/>
    </source>
</evidence>
<evidence type="ECO:0000256" key="2">
    <source>
        <dbReference type="SAM" id="SignalP"/>
    </source>
</evidence>
<feature type="signal peptide" evidence="2">
    <location>
        <begin position="1"/>
        <end position="23"/>
    </location>
</feature>
<feature type="region of interest" description="Disordered" evidence="1">
    <location>
        <begin position="30"/>
        <end position="50"/>
    </location>
</feature>
<organism evidence="3">
    <name type="scientific">uncultured Nocardioidaceae bacterium</name>
    <dbReference type="NCBI Taxonomy" id="253824"/>
    <lineage>
        <taxon>Bacteria</taxon>
        <taxon>Bacillati</taxon>
        <taxon>Actinomycetota</taxon>
        <taxon>Actinomycetes</taxon>
        <taxon>Propionibacteriales</taxon>
        <taxon>Nocardioidaceae</taxon>
        <taxon>environmental samples</taxon>
    </lineage>
</organism>
<evidence type="ECO:0000313" key="3">
    <source>
        <dbReference type="EMBL" id="CAA9379472.1"/>
    </source>
</evidence>